<keyword evidence="3" id="KW-1185">Reference proteome</keyword>
<dbReference type="Pfam" id="PF10551">
    <property type="entry name" value="MULE"/>
    <property type="match status" value="1"/>
</dbReference>
<dbReference type="AlphaFoldDB" id="A0A368GU12"/>
<reference evidence="2 3" key="1">
    <citation type="submission" date="2014-10" db="EMBL/GenBank/DDBJ databases">
        <title>Draft genome of the hookworm Ancylostoma caninum.</title>
        <authorList>
            <person name="Mitreva M."/>
        </authorList>
    </citation>
    <scope>NUCLEOTIDE SEQUENCE [LARGE SCALE GENOMIC DNA]</scope>
    <source>
        <strain evidence="2 3">Baltimore</strain>
    </source>
</reference>
<protein>
    <recommendedName>
        <fullName evidence="1">MULE transposase domain-containing protein</fullName>
    </recommendedName>
</protein>
<sequence length="298" mass="35307">MSTTTLQRAINNGLHVLIADGIHRFNPRSKRGSGARKEERQLYTIHGACRGGFEVRHKTEDDYVTVFGKLKEVLQSANTEEPGEEPRLRIVVDFEKAAIKAVRRVFPECSLEGCCWHLSQAWVRKRNTFGLLRFLRKREQKEPRVVRWWRTSKGIPFLPKDILHLVNALRTPPVEEEHPAYDPCKKFLGYFRNTWMLGPNEDMWCKYRKDAENLWNPPLVNLIITMRSLTAQAEARLHRMEMMPRESRALRRRDQIRREKVEQAMDRFERLRDRQFIITVLVGRYCRKMSRYTSDKAI</sequence>
<accession>A0A368GU12</accession>
<name>A0A368GU12_ANCCA</name>
<evidence type="ECO:0000313" key="3">
    <source>
        <dbReference type="Proteomes" id="UP000252519"/>
    </source>
</evidence>
<evidence type="ECO:0000313" key="2">
    <source>
        <dbReference type="EMBL" id="RCN47861.1"/>
    </source>
</evidence>
<gene>
    <name evidence="2" type="ORF">ANCCAN_06055</name>
</gene>
<organism evidence="2 3">
    <name type="scientific">Ancylostoma caninum</name>
    <name type="common">Dog hookworm</name>
    <dbReference type="NCBI Taxonomy" id="29170"/>
    <lineage>
        <taxon>Eukaryota</taxon>
        <taxon>Metazoa</taxon>
        <taxon>Ecdysozoa</taxon>
        <taxon>Nematoda</taxon>
        <taxon>Chromadorea</taxon>
        <taxon>Rhabditida</taxon>
        <taxon>Rhabditina</taxon>
        <taxon>Rhabditomorpha</taxon>
        <taxon>Strongyloidea</taxon>
        <taxon>Ancylostomatidae</taxon>
        <taxon>Ancylostomatinae</taxon>
        <taxon>Ancylostoma</taxon>
    </lineage>
</organism>
<dbReference type="OrthoDB" id="5839148at2759"/>
<dbReference type="EMBL" id="JOJR01000055">
    <property type="protein sequence ID" value="RCN47861.1"/>
    <property type="molecule type" value="Genomic_DNA"/>
</dbReference>
<evidence type="ECO:0000259" key="1">
    <source>
        <dbReference type="Pfam" id="PF10551"/>
    </source>
</evidence>
<proteinExistence type="predicted"/>
<dbReference type="Proteomes" id="UP000252519">
    <property type="component" value="Unassembled WGS sequence"/>
</dbReference>
<feature type="domain" description="MULE transposase" evidence="1">
    <location>
        <begin position="56"/>
        <end position="120"/>
    </location>
</feature>
<dbReference type="InterPro" id="IPR018289">
    <property type="entry name" value="MULE_transposase_dom"/>
</dbReference>
<comment type="caution">
    <text evidence="2">The sequence shown here is derived from an EMBL/GenBank/DDBJ whole genome shotgun (WGS) entry which is preliminary data.</text>
</comment>